<feature type="domain" description="Glycosyl hydrolase family 13 catalytic" evidence="12">
    <location>
        <begin position="198"/>
        <end position="559"/>
    </location>
</feature>
<evidence type="ECO:0000313" key="13">
    <source>
        <dbReference type="EMBL" id="EOI55339.1"/>
    </source>
</evidence>
<dbReference type="InterPro" id="IPR006047">
    <property type="entry name" value="GH13_cat_dom"/>
</dbReference>
<dbReference type="GO" id="GO:0043169">
    <property type="term" value="F:cation binding"/>
    <property type="evidence" value="ECO:0007669"/>
    <property type="project" value="InterPro"/>
</dbReference>
<dbReference type="PANTHER" id="PTHR43651">
    <property type="entry name" value="1,4-ALPHA-GLUCAN-BRANCHING ENZYME"/>
    <property type="match status" value="1"/>
</dbReference>
<dbReference type="InterPro" id="IPR013783">
    <property type="entry name" value="Ig-like_fold"/>
</dbReference>
<dbReference type="GO" id="GO:0005978">
    <property type="term" value="P:glycogen biosynthetic process"/>
    <property type="evidence" value="ECO:0007669"/>
    <property type="project" value="UniProtKB-UniRule"/>
</dbReference>
<keyword evidence="16" id="KW-1185">Reference proteome</keyword>
<dbReference type="GO" id="GO:0003844">
    <property type="term" value="F:1,4-alpha-glucan branching enzyme activity"/>
    <property type="evidence" value="ECO:0007669"/>
    <property type="project" value="UniProtKB-UniRule"/>
</dbReference>
<reference evidence="13 15" key="1">
    <citation type="submission" date="2013-02" db="EMBL/GenBank/DDBJ databases">
        <title>The Genome Sequence of Enterococcus gilvus ATCC BAA-350.</title>
        <authorList>
            <consortium name="The Broad Institute Genome Sequencing Platform"/>
            <consortium name="The Broad Institute Genome Sequencing Center for Infectious Disease"/>
            <person name="Earl A.M."/>
            <person name="Gilmore M.S."/>
            <person name="Lebreton F."/>
            <person name="Walker B."/>
            <person name="Young S.K."/>
            <person name="Zeng Q."/>
            <person name="Gargeya S."/>
            <person name="Fitzgerald M."/>
            <person name="Haas B."/>
            <person name="Abouelleil A."/>
            <person name="Alvarado L."/>
            <person name="Arachchi H.M."/>
            <person name="Berlin A.M."/>
            <person name="Chapman S.B."/>
            <person name="Dewar J."/>
            <person name="Goldberg J."/>
            <person name="Griggs A."/>
            <person name="Gujja S."/>
            <person name="Hansen M."/>
            <person name="Howarth C."/>
            <person name="Imamovic A."/>
            <person name="Larimer J."/>
            <person name="McCowan C."/>
            <person name="Murphy C."/>
            <person name="Neiman D."/>
            <person name="Pearson M."/>
            <person name="Priest M."/>
            <person name="Roberts A."/>
            <person name="Saif S."/>
            <person name="Shea T."/>
            <person name="Sisk P."/>
            <person name="Sykes S."/>
            <person name="Wortman J."/>
            <person name="Nusbaum C."/>
            <person name="Birren B."/>
        </authorList>
    </citation>
    <scope>NUCLEOTIDE SEQUENCE [LARGE SCALE GENOMIC DNA]</scope>
    <source>
        <strain evidence="13 15">ATCC BAA-350</strain>
    </source>
</reference>
<reference evidence="14 16" key="2">
    <citation type="submission" date="2013-03" db="EMBL/GenBank/DDBJ databases">
        <title>The Genome Sequence of Enterococcus gilvus ATCC BAA-350 (PacBio/Illumina hybrid assembly).</title>
        <authorList>
            <consortium name="The Broad Institute Genomics Platform"/>
            <consortium name="The Broad Institute Genome Sequencing Center for Infectious Disease"/>
            <person name="Earl A."/>
            <person name="Russ C."/>
            <person name="Gilmore M."/>
            <person name="Surin D."/>
            <person name="Walker B."/>
            <person name="Young S."/>
            <person name="Zeng Q."/>
            <person name="Gargeya S."/>
            <person name="Fitzgerald M."/>
            <person name="Haas B."/>
            <person name="Abouelleil A."/>
            <person name="Allen A.W."/>
            <person name="Alvarado L."/>
            <person name="Arachchi H.M."/>
            <person name="Berlin A.M."/>
            <person name="Chapman S.B."/>
            <person name="Gainer-Dewar J."/>
            <person name="Goldberg J."/>
            <person name="Griggs A."/>
            <person name="Gujja S."/>
            <person name="Hansen M."/>
            <person name="Howarth C."/>
            <person name="Imamovic A."/>
            <person name="Ireland A."/>
            <person name="Larimer J."/>
            <person name="McCowan C."/>
            <person name="Murphy C."/>
            <person name="Pearson M."/>
            <person name="Poon T.W."/>
            <person name="Priest M."/>
            <person name="Roberts A."/>
            <person name="Saif S."/>
            <person name="Shea T."/>
            <person name="Sisk P."/>
            <person name="Sykes S."/>
            <person name="Wortman J."/>
            <person name="Nusbaum C."/>
            <person name="Birren B."/>
        </authorList>
    </citation>
    <scope>NUCLEOTIDE SEQUENCE [LARGE SCALE GENOMIC DNA]</scope>
    <source>
        <strain evidence="14 16">ATCC BAA-350</strain>
    </source>
</reference>
<evidence type="ECO:0000256" key="11">
    <source>
        <dbReference type="PIRSR" id="PIRSR000463-1"/>
    </source>
</evidence>
<dbReference type="EC" id="2.4.1.18" evidence="10"/>
<keyword evidence="7 10" id="KW-0808">Transferase</keyword>
<evidence type="ECO:0000256" key="1">
    <source>
        <dbReference type="ARBA" id="ARBA00000826"/>
    </source>
</evidence>
<dbReference type="AlphaFoldDB" id="R2XK82"/>
<dbReference type="EMBL" id="AJDQ01000008">
    <property type="protein sequence ID" value="EOI55339.1"/>
    <property type="molecule type" value="Genomic_DNA"/>
</dbReference>
<dbReference type="UniPathway" id="UPA00164"/>
<dbReference type="Gene3D" id="2.60.40.1180">
    <property type="entry name" value="Golgi alpha-mannosidase II"/>
    <property type="match status" value="1"/>
</dbReference>
<dbReference type="EMBL" id="ASWH01000001">
    <property type="protein sequence ID" value="EOW82118.1"/>
    <property type="molecule type" value="Genomic_DNA"/>
</dbReference>
<gene>
    <name evidence="10" type="primary">glgB</name>
    <name evidence="14" type="ORF">I592_01419</name>
    <name evidence="13" type="ORF">UKC_02547</name>
</gene>
<comment type="caution">
    <text evidence="13">The sequence shown here is derived from an EMBL/GenBank/DDBJ whole genome shotgun (WGS) entry which is preliminary data.</text>
</comment>
<dbReference type="HAMAP" id="MF_00685">
    <property type="entry name" value="GlgB"/>
    <property type="match status" value="1"/>
</dbReference>
<dbReference type="InterPro" id="IPR017853">
    <property type="entry name" value="GH"/>
</dbReference>
<evidence type="ECO:0000256" key="4">
    <source>
        <dbReference type="ARBA" id="ARBA00009000"/>
    </source>
</evidence>
<dbReference type="PANTHER" id="PTHR43651:SF3">
    <property type="entry name" value="1,4-ALPHA-GLUCAN-BRANCHING ENZYME"/>
    <property type="match status" value="1"/>
</dbReference>
<dbReference type="GO" id="GO:0005829">
    <property type="term" value="C:cytosol"/>
    <property type="evidence" value="ECO:0007669"/>
    <property type="project" value="TreeGrafter"/>
</dbReference>
<comment type="catalytic activity">
    <reaction evidence="1 10">
        <text>Transfers a segment of a (1-&gt;4)-alpha-D-glucan chain to a primary hydroxy group in a similar glucan chain.</text>
        <dbReference type="EC" id="2.4.1.18"/>
    </reaction>
</comment>
<comment type="subunit">
    <text evidence="10">Monomer.</text>
</comment>
<dbReference type="NCBIfam" id="NF008967">
    <property type="entry name" value="PRK12313.1"/>
    <property type="match status" value="1"/>
</dbReference>
<dbReference type="Pfam" id="PF02806">
    <property type="entry name" value="Alpha-amylase_C"/>
    <property type="match status" value="1"/>
</dbReference>
<evidence type="ECO:0000256" key="10">
    <source>
        <dbReference type="HAMAP-Rule" id="MF_00685"/>
    </source>
</evidence>
<name>R2XK82_9ENTE</name>
<dbReference type="InterPro" id="IPR037439">
    <property type="entry name" value="Branching_enzy"/>
</dbReference>
<dbReference type="GO" id="GO:0004553">
    <property type="term" value="F:hydrolase activity, hydrolyzing O-glycosyl compounds"/>
    <property type="evidence" value="ECO:0007669"/>
    <property type="project" value="InterPro"/>
</dbReference>
<dbReference type="SUPFAM" id="SSF51011">
    <property type="entry name" value="Glycosyl hydrolase domain"/>
    <property type="match status" value="1"/>
</dbReference>
<dbReference type="InterPro" id="IPR006048">
    <property type="entry name" value="A-amylase/branching_C"/>
</dbReference>
<evidence type="ECO:0000313" key="14">
    <source>
        <dbReference type="EMBL" id="EOW82118.1"/>
    </source>
</evidence>
<sequence>MWSQNNRTLNELFVKSLCYYNRTKNVFIIRLCTSKCNLRTLRRSFEKVVLMENYNQVGTQHVEDAKRTFLSGENFYAQHLLGAHQVQDGYVFRVWAPNALAVSLVGDFNDWQDLPMKKDEDSGIWEVFTNSAKEGELYKFKVQQANGREILKIDPFAVRFEKRPGDAAELYTFPEKKWKDGLWRGRSKRSNAFKRPMSIYEVHASSWKHHEDGTPYSFTELKEELIPYLVSMNYTHIEFMPLMEHPLGRSWGYQLIGYFAFSSYYGSPAEFQDFVEACHLNNIGVFVDWVPGHYCINDDTLPYYDGTPQFEYTDSDRAKNNRWGSINFDLGKPQVQSFLISSAMFWIEMFHIDGFRVDAVSSMIYRDYDDGPWTPNHEGGNRNFEGYYFLQKLNAVIKLAHPNVVMIAEESSSETPVTGMIESGSLGFDFKWNMGWMNDILRFYEMDPVYRKDNFNLITFSFMYMMQENFILPLSHDEVVHGKKSLMHKMWGDRYKQFAQLRNMYTYFMTHPGKKLMFMGGEWGQFLEWKFDEGLEWEDLKDAKNHSMLQFTSELNHFYKKQTALWEMEDSYETIEIIDADNTEESVLSFIRKGKRKKDFLIVILNMTPIERRDFRIGVPYPGAYTEVWNTEMEEFGGTWTKHNADCQSESIEFKEYGQSIKTTVPALGAIILKPESINIRKK</sequence>
<keyword evidence="5 10" id="KW-0321">Glycogen metabolism</keyword>
<dbReference type="InterPro" id="IPR006407">
    <property type="entry name" value="GlgB"/>
</dbReference>
<dbReference type="HOGENOM" id="CLU_004245_3_2_9"/>
<evidence type="ECO:0000256" key="2">
    <source>
        <dbReference type="ARBA" id="ARBA00002953"/>
    </source>
</evidence>
<feature type="active site" description="Proton donor" evidence="10 11">
    <location>
        <position position="409"/>
    </location>
</feature>
<dbReference type="SUPFAM" id="SSF51445">
    <property type="entry name" value="(Trans)glycosidases"/>
    <property type="match status" value="1"/>
</dbReference>
<dbReference type="SUPFAM" id="SSF81296">
    <property type="entry name" value="E set domains"/>
    <property type="match status" value="1"/>
</dbReference>
<comment type="function">
    <text evidence="2 10">Catalyzes the formation of the alpha-1,6-glucosidic linkages in glycogen by scission of a 1,4-alpha-linked oligosaccharide from growing alpha-1,4-glucan chains and the subsequent attachment of the oligosaccharide to the alpha-1,6 position.</text>
</comment>
<dbReference type="InterPro" id="IPR044143">
    <property type="entry name" value="GlgB_N_E_set_prok"/>
</dbReference>
<keyword evidence="9 10" id="KW-0119">Carbohydrate metabolism</keyword>
<keyword evidence="6 10" id="KW-0328">Glycosyltransferase</keyword>
<dbReference type="CDD" id="cd02855">
    <property type="entry name" value="E_set_GBE_prok_N"/>
    <property type="match status" value="1"/>
</dbReference>
<evidence type="ECO:0000256" key="9">
    <source>
        <dbReference type="ARBA" id="ARBA00023277"/>
    </source>
</evidence>
<evidence type="ECO:0000313" key="16">
    <source>
        <dbReference type="Proteomes" id="UP000014160"/>
    </source>
</evidence>
<dbReference type="Gene3D" id="2.60.40.10">
    <property type="entry name" value="Immunoglobulins"/>
    <property type="match status" value="1"/>
</dbReference>
<dbReference type="eggNOG" id="COG0296">
    <property type="taxonomic scope" value="Bacteria"/>
</dbReference>
<dbReference type="Gene3D" id="3.20.20.80">
    <property type="entry name" value="Glycosidases"/>
    <property type="match status" value="1"/>
</dbReference>
<dbReference type="InterPro" id="IPR014756">
    <property type="entry name" value="Ig_E-set"/>
</dbReference>
<feature type="active site" description="Nucleophile" evidence="10 11">
    <location>
        <position position="358"/>
    </location>
</feature>
<keyword evidence="8 10" id="KW-0320">Glycogen biosynthesis</keyword>
<dbReference type="PATRIC" id="fig|1158614.3.peg.2539"/>
<dbReference type="NCBIfam" id="TIGR01515">
    <property type="entry name" value="branching_enzym"/>
    <property type="match status" value="1"/>
</dbReference>
<evidence type="ECO:0000313" key="15">
    <source>
        <dbReference type="Proteomes" id="UP000013750"/>
    </source>
</evidence>
<dbReference type="CDD" id="cd11322">
    <property type="entry name" value="AmyAc_Glg_BE"/>
    <property type="match status" value="1"/>
</dbReference>
<evidence type="ECO:0000256" key="6">
    <source>
        <dbReference type="ARBA" id="ARBA00022676"/>
    </source>
</evidence>
<evidence type="ECO:0000256" key="7">
    <source>
        <dbReference type="ARBA" id="ARBA00022679"/>
    </source>
</evidence>
<dbReference type="InterPro" id="IPR013780">
    <property type="entry name" value="Glyco_hydro_b"/>
</dbReference>
<dbReference type="Proteomes" id="UP000014160">
    <property type="component" value="Unassembled WGS sequence"/>
</dbReference>
<comment type="pathway">
    <text evidence="3 10">Glycan biosynthesis; glycogen biosynthesis.</text>
</comment>
<dbReference type="Proteomes" id="UP000013750">
    <property type="component" value="Unassembled WGS sequence"/>
</dbReference>
<protein>
    <recommendedName>
        <fullName evidence="10">1,4-alpha-glucan branching enzyme GlgB</fullName>
        <ecNumber evidence="10">2.4.1.18</ecNumber>
    </recommendedName>
    <alternativeName>
        <fullName evidence="10">1,4-alpha-D-glucan:1,4-alpha-D-glucan 6-glucosyl-transferase</fullName>
    </alternativeName>
    <alternativeName>
        <fullName evidence="10">Alpha-(1-&gt;4)-glucan branching enzyme</fullName>
    </alternativeName>
    <alternativeName>
        <fullName evidence="10">Glycogen branching enzyme</fullName>
        <shortName evidence="10">BE</shortName>
    </alternativeName>
</protein>
<organism evidence="13 15">
    <name type="scientific">Enterococcus gilvus ATCC BAA-350</name>
    <dbReference type="NCBI Taxonomy" id="1158614"/>
    <lineage>
        <taxon>Bacteria</taxon>
        <taxon>Bacillati</taxon>
        <taxon>Bacillota</taxon>
        <taxon>Bacilli</taxon>
        <taxon>Lactobacillales</taxon>
        <taxon>Enterococcaceae</taxon>
        <taxon>Enterococcus</taxon>
    </lineage>
</organism>
<comment type="similarity">
    <text evidence="4 10">Belongs to the glycosyl hydrolase 13 family. GlgB subfamily.</text>
</comment>
<dbReference type="InterPro" id="IPR004193">
    <property type="entry name" value="Glyco_hydro_13_N"/>
</dbReference>
<accession>R2XK82</accession>
<dbReference type="PIRSF" id="PIRSF000463">
    <property type="entry name" value="GlgB"/>
    <property type="match status" value="1"/>
</dbReference>
<evidence type="ECO:0000256" key="8">
    <source>
        <dbReference type="ARBA" id="ARBA00023056"/>
    </source>
</evidence>
<evidence type="ECO:0000256" key="3">
    <source>
        <dbReference type="ARBA" id="ARBA00004964"/>
    </source>
</evidence>
<dbReference type="SMART" id="SM00642">
    <property type="entry name" value="Aamy"/>
    <property type="match status" value="1"/>
</dbReference>
<proteinExistence type="inferred from homology"/>
<dbReference type="Pfam" id="PF02922">
    <property type="entry name" value="CBM_48"/>
    <property type="match status" value="1"/>
</dbReference>
<evidence type="ECO:0000256" key="5">
    <source>
        <dbReference type="ARBA" id="ARBA00022600"/>
    </source>
</evidence>
<evidence type="ECO:0000259" key="12">
    <source>
        <dbReference type="SMART" id="SM00642"/>
    </source>
</evidence>